<evidence type="ECO:0000256" key="1">
    <source>
        <dbReference type="SAM" id="MobiDB-lite"/>
    </source>
</evidence>
<evidence type="ECO:0000313" key="3">
    <source>
        <dbReference type="Proteomes" id="UP000821837"/>
    </source>
</evidence>
<proteinExistence type="predicted"/>
<dbReference type="InterPro" id="IPR034265">
    <property type="entry name" value="MCM3AP_RRM"/>
</dbReference>
<sequence>MSESTDDDPSSPASSFGSAGKLSPSSASQSTELGSRSPSSPIAICSSFGASPIQRGGNTPTGDVFDNADPCEKDVFGVSSRASTSLPTEKQRRIHGTRVTATPEEISKLSALLCNQVPAELNNRQVLSQHFSQFGRLEHVTCDLKRKFATIYFSDHHSAALAKKRGTTISKQFPPVQIFWCAKKWPSGGTSESTASSTREAPKQRVSKRSASRRGHSQPEPKQAATLHVKAKEAAVEVKTQAGN</sequence>
<protein>
    <recommendedName>
        <fullName evidence="4">RRM domain-containing protein</fullName>
    </recommendedName>
</protein>
<dbReference type="GO" id="GO:0003676">
    <property type="term" value="F:nucleic acid binding"/>
    <property type="evidence" value="ECO:0007669"/>
    <property type="project" value="InterPro"/>
</dbReference>
<dbReference type="InterPro" id="IPR035979">
    <property type="entry name" value="RBD_domain_sf"/>
</dbReference>
<dbReference type="AlphaFoldDB" id="A0A9D4PNH7"/>
<feature type="compositionally biased region" description="Polar residues" evidence="1">
    <location>
        <begin position="23"/>
        <end position="40"/>
    </location>
</feature>
<keyword evidence="3" id="KW-1185">Reference proteome</keyword>
<dbReference type="InterPro" id="IPR012677">
    <property type="entry name" value="Nucleotide-bd_a/b_plait_sf"/>
</dbReference>
<evidence type="ECO:0008006" key="4">
    <source>
        <dbReference type="Google" id="ProtNLM"/>
    </source>
</evidence>
<dbReference type="VEuPathDB" id="VectorBase:RSAN_033086"/>
<feature type="region of interest" description="Disordered" evidence="1">
    <location>
        <begin position="1"/>
        <end position="68"/>
    </location>
</feature>
<feature type="region of interest" description="Disordered" evidence="1">
    <location>
        <begin position="78"/>
        <end position="97"/>
    </location>
</feature>
<dbReference type="SUPFAM" id="SSF54928">
    <property type="entry name" value="RNA-binding domain, RBD"/>
    <property type="match status" value="1"/>
</dbReference>
<gene>
    <name evidence="2" type="ORF">HPB52_003451</name>
</gene>
<feature type="compositionally biased region" description="Low complexity" evidence="1">
    <location>
        <begin position="10"/>
        <end position="20"/>
    </location>
</feature>
<name>A0A9D4PNH7_RHISA</name>
<reference evidence="2" key="1">
    <citation type="journal article" date="2020" name="Cell">
        <title>Large-Scale Comparative Analyses of Tick Genomes Elucidate Their Genetic Diversity and Vector Capacities.</title>
        <authorList>
            <consortium name="Tick Genome and Microbiome Consortium (TIGMIC)"/>
            <person name="Jia N."/>
            <person name="Wang J."/>
            <person name="Shi W."/>
            <person name="Du L."/>
            <person name="Sun Y."/>
            <person name="Zhan W."/>
            <person name="Jiang J.F."/>
            <person name="Wang Q."/>
            <person name="Zhang B."/>
            <person name="Ji P."/>
            <person name="Bell-Sakyi L."/>
            <person name="Cui X.M."/>
            <person name="Yuan T.T."/>
            <person name="Jiang B.G."/>
            <person name="Yang W.F."/>
            <person name="Lam T.T."/>
            <person name="Chang Q.C."/>
            <person name="Ding S.J."/>
            <person name="Wang X.J."/>
            <person name="Zhu J.G."/>
            <person name="Ruan X.D."/>
            <person name="Zhao L."/>
            <person name="Wei J.T."/>
            <person name="Ye R.Z."/>
            <person name="Que T.C."/>
            <person name="Du C.H."/>
            <person name="Zhou Y.H."/>
            <person name="Cheng J.X."/>
            <person name="Dai P.F."/>
            <person name="Guo W.B."/>
            <person name="Han X.H."/>
            <person name="Huang E.J."/>
            <person name="Li L.F."/>
            <person name="Wei W."/>
            <person name="Gao Y.C."/>
            <person name="Liu J.Z."/>
            <person name="Shao H.Z."/>
            <person name="Wang X."/>
            <person name="Wang C.C."/>
            <person name="Yang T.C."/>
            <person name="Huo Q.B."/>
            <person name="Li W."/>
            <person name="Chen H.Y."/>
            <person name="Chen S.E."/>
            <person name="Zhou L.G."/>
            <person name="Ni X.B."/>
            <person name="Tian J.H."/>
            <person name="Sheng Y."/>
            <person name="Liu T."/>
            <person name="Pan Y.S."/>
            <person name="Xia L.Y."/>
            <person name="Li J."/>
            <person name="Zhao F."/>
            <person name="Cao W.C."/>
        </authorList>
    </citation>
    <scope>NUCLEOTIDE SEQUENCE</scope>
    <source>
        <strain evidence="2">Rsan-2018</strain>
    </source>
</reference>
<evidence type="ECO:0000313" key="2">
    <source>
        <dbReference type="EMBL" id="KAH7946692.1"/>
    </source>
</evidence>
<dbReference type="EMBL" id="JABSTV010001252">
    <property type="protein sequence ID" value="KAH7946692.1"/>
    <property type="molecule type" value="Genomic_DNA"/>
</dbReference>
<feature type="region of interest" description="Disordered" evidence="1">
    <location>
        <begin position="189"/>
        <end position="244"/>
    </location>
</feature>
<organism evidence="2 3">
    <name type="scientific">Rhipicephalus sanguineus</name>
    <name type="common">Brown dog tick</name>
    <name type="synonym">Ixodes sanguineus</name>
    <dbReference type="NCBI Taxonomy" id="34632"/>
    <lineage>
        <taxon>Eukaryota</taxon>
        <taxon>Metazoa</taxon>
        <taxon>Ecdysozoa</taxon>
        <taxon>Arthropoda</taxon>
        <taxon>Chelicerata</taxon>
        <taxon>Arachnida</taxon>
        <taxon>Acari</taxon>
        <taxon>Parasitiformes</taxon>
        <taxon>Ixodida</taxon>
        <taxon>Ixodoidea</taxon>
        <taxon>Ixodidae</taxon>
        <taxon>Rhipicephalinae</taxon>
        <taxon>Rhipicephalus</taxon>
        <taxon>Rhipicephalus</taxon>
    </lineage>
</organism>
<dbReference type="Gene3D" id="3.30.70.330">
    <property type="match status" value="1"/>
</dbReference>
<comment type="caution">
    <text evidence="2">The sequence shown here is derived from an EMBL/GenBank/DDBJ whole genome shotgun (WGS) entry which is preliminary data.</text>
</comment>
<feature type="compositionally biased region" description="Basic residues" evidence="1">
    <location>
        <begin position="205"/>
        <end position="216"/>
    </location>
</feature>
<reference evidence="2" key="2">
    <citation type="submission" date="2021-09" db="EMBL/GenBank/DDBJ databases">
        <authorList>
            <person name="Jia N."/>
            <person name="Wang J."/>
            <person name="Shi W."/>
            <person name="Du L."/>
            <person name="Sun Y."/>
            <person name="Zhan W."/>
            <person name="Jiang J."/>
            <person name="Wang Q."/>
            <person name="Zhang B."/>
            <person name="Ji P."/>
            <person name="Sakyi L.B."/>
            <person name="Cui X."/>
            <person name="Yuan T."/>
            <person name="Jiang B."/>
            <person name="Yang W."/>
            <person name="Lam T.T.-Y."/>
            <person name="Chang Q."/>
            <person name="Ding S."/>
            <person name="Wang X."/>
            <person name="Zhu J."/>
            <person name="Ruan X."/>
            <person name="Zhao L."/>
            <person name="Wei J."/>
            <person name="Que T."/>
            <person name="Du C."/>
            <person name="Cheng J."/>
            <person name="Dai P."/>
            <person name="Han X."/>
            <person name="Huang E."/>
            <person name="Gao Y."/>
            <person name="Liu J."/>
            <person name="Shao H."/>
            <person name="Ye R."/>
            <person name="Li L."/>
            <person name="Wei W."/>
            <person name="Wang X."/>
            <person name="Wang C."/>
            <person name="Huo Q."/>
            <person name="Li W."/>
            <person name="Guo W."/>
            <person name="Chen H."/>
            <person name="Chen S."/>
            <person name="Zhou L."/>
            <person name="Zhou L."/>
            <person name="Ni X."/>
            <person name="Tian J."/>
            <person name="Zhou Y."/>
            <person name="Sheng Y."/>
            <person name="Liu T."/>
            <person name="Pan Y."/>
            <person name="Xia L."/>
            <person name="Li J."/>
            <person name="Zhao F."/>
            <person name="Cao W."/>
        </authorList>
    </citation>
    <scope>NUCLEOTIDE SEQUENCE</scope>
    <source>
        <strain evidence="2">Rsan-2018</strain>
        <tissue evidence="2">Larvae</tissue>
    </source>
</reference>
<accession>A0A9D4PNH7</accession>
<feature type="compositionally biased region" description="Low complexity" evidence="1">
    <location>
        <begin position="189"/>
        <end position="199"/>
    </location>
</feature>
<dbReference type="Proteomes" id="UP000821837">
    <property type="component" value="Chromosome 6"/>
</dbReference>
<dbReference type="CDD" id="cd12443">
    <property type="entry name" value="RRM_MCM3A_like"/>
    <property type="match status" value="1"/>
</dbReference>